<accession>A0AAP2DPU5</accession>
<keyword evidence="2" id="KW-1185">Reference proteome</keyword>
<organism evidence="1 2">
    <name type="scientific">Chryseosolibacter histidini</name>
    <dbReference type="NCBI Taxonomy" id="2782349"/>
    <lineage>
        <taxon>Bacteria</taxon>
        <taxon>Pseudomonadati</taxon>
        <taxon>Bacteroidota</taxon>
        <taxon>Cytophagia</taxon>
        <taxon>Cytophagales</taxon>
        <taxon>Chryseotaleaceae</taxon>
        <taxon>Chryseosolibacter</taxon>
    </lineage>
</organism>
<protein>
    <submittedName>
        <fullName evidence="1">Uncharacterized protein</fullName>
    </submittedName>
</protein>
<dbReference type="EMBL" id="JAHESF010000013">
    <property type="protein sequence ID" value="MBT1698114.1"/>
    <property type="molecule type" value="Genomic_DNA"/>
</dbReference>
<dbReference type="Proteomes" id="UP001319200">
    <property type="component" value="Unassembled WGS sequence"/>
</dbReference>
<dbReference type="RefSeq" id="WP_254163986.1">
    <property type="nucleotide sequence ID" value="NZ_JAHESF010000013.1"/>
</dbReference>
<evidence type="ECO:0000313" key="2">
    <source>
        <dbReference type="Proteomes" id="UP001319200"/>
    </source>
</evidence>
<evidence type="ECO:0000313" key="1">
    <source>
        <dbReference type="EMBL" id="MBT1698114.1"/>
    </source>
</evidence>
<name>A0AAP2DPU5_9BACT</name>
<proteinExistence type="predicted"/>
<sequence length="109" mass="11931">MSDFNKQVGKIISKARERQLTENWKKTSIVTQSSFVGADILLKLLRKPGAVGLRIQYGIDDDGNMHPVFFACDATGKIIRTVAEKVISTFDPDDSDGADASLPCPPYCP</sequence>
<comment type="caution">
    <text evidence="1">The sequence shown here is derived from an EMBL/GenBank/DDBJ whole genome shotgun (WGS) entry which is preliminary data.</text>
</comment>
<reference evidence="1 2" key="1">
    <citation type="submission" date="2021-05" db="EMBL/GenBank/DDBJ databases">
        <title>A Polyphasic approach of four new species of the genus Ohtaekwangia: Ohtaekwangia histidinii sp. nov., Ohtaekwangia cretensis sp. nov., Ohtaekwangia indiensis sp. nov., Ohtaekwangia reichenbachii sp. nov. from diverse environment.</title>
        <authorList>
            <person name="Octaviana S."/>
        </authorList>
    </citation>
    <scope>NUCLEOTIDE SEQUENCE [LARGE SCALE GENOMIC DNA]</scope>
    <source>
        <strain evidence="1 2">PWU4</strain>
    </source>
</reference>
<dbReference type="AlphaFoldDB" id="A0AAP2DPU5"/>
<gene>
    <name evidence="1" type="ORF">KK083_14570</name>
</gene>